<reference evidence="2" key="1">
    <citation type="journal article" date="2022" name="Mol. Ecol. Resour.">
        <title>The genomes of chicory, endive, great burdock and yacon provide insights into Asteraceae palaeo-polyploidization history and plant inulin production.</title>
        <authorList>
            <person name="Fan W."/>
            <person name="Wang S."/>
            <person name="Wang H."/>
            <person name="Wang A."/>
            <person name="Jiang F."/>
            <person name="Liu H."/>
            <person name="Zhao H."/>
            <person name="Xu D."/>
            <person name="Zhang Y."/>
        </authorList>
    </citation>
    <scope>NUCLEOTIDE SEQUENCE [LARGE SCALE GENOMIC DNA]</scope>
    <source>
        <strain evidence="2">cv. Punajuju</strain>
    </source>
</reference>
<comment type="caution">
    <text evidence="1">The sequence shown here is derived from an EMBL/GenBank/DDBJ whole genome shotgun (WGS) entry which is preliminary data.</text>
</comment>
<reference evidence="1 2" key="2">
    <citation type="journal article" date="2022" name="Mol. Ecol. Resour.">
        <title>The genomes of chicory, endive, great burdock and yacon provide insights into Asteraceae paleo-polyploidization history and plant inulin production.</title>
        <authorList>
            <person name="Fan W."/>
            <person name="Wang S."/>
            <person name="Wang H."/>
            <person name="Wang A."/>
            <person name="Jiang F."/>
            <person name="Liu H."/>
            <person name="Zhao H."/>
            <person name="Xu D."/>
            <person name="Zhang Y."/>
        </authorList>
    </citation>
    <scope>NUCLEOTIDE SEQUENCE [LARGE SCALE GENOMIC DNA]</scope>
    <source>
        <strain evidence="2">cv. Punajuju</strain>
        <tissue evidence="1">Leaves</tissue>
    </source>
</reference>
<organism evidence="1 2">
    <name type="scientific">Cichorium intybus</name>
    <name type="common">Chicory</name>
    <dbReference type="NCBI Taxonomy" id="13427"/>
    <lineage>
        <taxon>Eukaryota</taxon>
        <taxon>Viridiplantae</taxon>
        <taxon>Streptophyta</taxon>
        <taxon>Embryophyta</taxon>
        <taxon>Tracheophyta</taxon>
        <taxon>Spermatophyta</taxon>
        <taxon>Magnoliopsida</taxon>
        <taxon>eudicotyledons</taxon>
        <taxon>Gunneridae</taxon>
        <taxon>Pentapetalae</taxon>
        <taxon>asterids</taxon>
        <taxon>campanulids</taxon>
        <taxon>Asterales</taxon>
        <taxon>Asteraceae</taxon>
        <taxon>Cichorioideae</taxon>
        <taxon>Cichorieae</taxon>
        <taxon>Cichoriinae</taxon>
        <taxon>Cichorium</taxon>
    </lineage>
</organism>
<keyword evidence="2" id="KW-1185">Reference proteome</keyword>
<evidence type="ECO:0000313" key="1">
    <source>
        <dbReference type="EMBL" id="KAI3788455.1"/>
    </source>
</evidence>
<dbReference type="Proteomes" id="UP001055811">
    <property type="component" value="Linkage Group LG01"/>
</dbReference>
<dbReference type="EMBL" id="CM042009">
    <property type="protein sequence ID" value="KAI3788455.1"/>
    <property type="molecule type" value="Genomic_DNA"/>
</dbReference>
<proteinExistence type="predicted"/>
<evidence type="ECO:0000313" key="2">
    <source>
        <dbReference type="Proteomes" id="UP001055811"/>
    </source>
</evidence>
<sequence>MTMSICKIEFEDEQVTRKRKSKEVDQFVFLPDDMLLDILKRLPRGFLCIIRSWCNELILISNYKDTKQSLYVYNLFTEEGSYLPECNVSCGGFCTIKCGVAISFDGFKGIYKVVHLFMGPPTECHILILREDIVSSKWKKIQVPFMDGGRLHSSVPVSVEGRYFHWEFPCDTLLVSIDMVKEEIVNMSLPLRGIIFEMGGSLALFAGDTAQKAEIWILKDFKRKKWEKLQSVTLEKWYYRRFPVCGLMSNRYIILECKYSNARIEDLGGHAGELHNIVVPILIVASSPEKMTGLPNMAVLDGKGRRLHRRFKGEWGWGWEEGSSKFRKL</sequence>
<gene>
    <name evidence="1" type="ORF">L2E82_01223</name>
</gene>
<name>A0ACB9GZD6_CICIN</name>
<accession>A0ACB9GZD6</accession>
<protein>
    <submittedName>
        <fullName evidence="1">Uncharacterized protein</fullName>
    </submittedName>
</protein>